<comment type="subcellular location">
    <subcellularLocation>
        <location evidence="1">Cell membrane</location>
        <topology evidence="1">Multi-pass membrane protein</topology>
    </subcellularLocation>
</comment>
<evidence type="ECO:0000256" key="7">
    <source>
        <dbReference type="SAM" id="Phobius"/>
    </source>
</evidence>
<feature type="transmembrane region" description="Helical" evidence="7">
    <location>
        <begin position="362"/>
        <end position="384"/>
    </location>
</feature>
<organism evidence="9 10">
    <name type="scientific">Peptococcus niger</name>
    <dbReference type="NCBI Taxonomy" id="2741"/>
    <lineage>
        <taxon>Bacteria</taxon>
        <taxon>Bacillati</taxon>
        <taxon>Bacillota</taxon>
        <taxon>Clostridia</taxon>
        <taxon>Eubacteriales</taxon>
        <taxon>Peptococcaceae</taxon>
        <taxon>Peptococcus</taxon>
    </lineage>
</organism>
<sequence length="391" mass="41057">MRKNSSQGLIIFVLISFILFTANYTQYQLSPLAPQLMDLMQIDAAAFTSAFTAPMIPAIFFSLISGLLVDRYGARPILGLAVTLMALGTVVRLFSDQYAVFFFAMFLSGFGPAFLNANAAKLFGAYYTLTRAHRVLGISFAFGCLGMTVGMGTTALLPSIRAAYLIAAVLSLLAVPAWWGLVEKAPVVKDHSDLSLTDGLKAVMAHRGIWATALALFFIMGGALLVNATMPTALASRGLSAVAAGGYSSMITVGAIVGSFMTPYIANWLKSLRRAIIVIVAVGILALSLAWQLPTGLPLTAGLFLCGFTTSGVLPLLLAIPLSLQGIGVRLAGTAGGFIATFELLGAVVIPSHVILPLAGDHLTTAFIGASLCMVLTVVAIFFLPTLKTNP</sequence>
<dbReference type="PROSITE" id="PS50850">
    <property type="entry name" value="MFS"/>
    <property type="match status" value="1"/>
</dbReference>
<feature type="transmembrane region" description="Helical" evidence="7">
    <location>
        <begin position="100"/>
        <end position="123"/>
    </location>
</feature>
<feature type="transmembrane region" description="Helical" evidence="7">
    <location>
        <begin position="299"/>
        <end position="319"/>
    </location>
</feature>
<feature type="domain" description="Major facilitator superfamily (MFS) profile" evidence="8">
    <location>
        <begin position="9"/>
        <end position="388"/>
    </location>
</feature>
<keyword evidence="5 7" id="KW-1133">Transmembrane helix</keyword>
<feature type="transmembrane region" description="Helical" evidence="7">
    <location>
        <begin position="162"/>
        <end position="182"/>
    </location>
</feature>
<evidence type="ECO:0000313" key="10">
    <source>
        <dbReference type="Proteomes" id="UP000198995"/>
    </source>
</evidence>
<dbReference type="InterPro" id="IPR051788">
    <property type="entry name" value="MFS_Transporter"/>
</dbReference>
<dbReference type="AlphaFoldDB" id="A0A1G6YFA3"/>
<dbReference type="CDD" id="cd06174">
    <property type="entry name" value="MFS"/>
    <property type="match status" value="1"/>
</dbReference>
<dbReference type="RefSeq" id="WP_091792064.1">
    <property type="nucleotide sequence ID" value="NZ_FNAF01000009.1"/>
</dbReference>
<dbReference type="GO" id="GO:0022857">
    <property type="term" value="F:transmembrane transporter activity"/>
    <property type="evidence" value="ECO:0007669"/>
    <property type="project" value="InterPro"/>
</dbReference>
<feature type="transmembrane region" description="Helical" evidence="7">
    <location>
        <begin position="135"/>
        <end position="156"/>
    </location>
</feature>
<feature type="transmembrane region" description="Helical" evidence="7">
    <location>
        <begin position="44"/>
        <end position="69"/>
    </location>
</feature>
<feature type="transmembrane region" description="Helical" evidence="7">
    <location>
        <begin position="246"/>
        <end position="266"/>
    </location>
</feature>
<dbReference type="InterPro" id="IPR011701">
    <property type="entry name" value="MFS"/>
</dbReference>
<evidence type="ECO:0000259" key="8">
    <source>
        <dbReference type="PROSITE" id="PS50850"/>
    </source>
</evidence>
<feature type="transmembrane region" description="Helical" evidence="7">
    <location>
        <begin position="275"/>
        <end position="293"/>
    </location>
</feature>
<dbReference type="EMBL" id="FNAF01000009">
    <property type="protein sequence ID" value="SDD88295.1"/>
    <property type="molecule type" value="Genomic_DNA"/>
</dbReference>
<proteinExistence type="inferred from homology"/>
<evidence type="ECO:0000256" key="4">
    <source>
        <dbReference type="ARBA" id="ARBA00022692"/>
    </source>
</evidence>
<dbReference type="PANTHER" id="PTHR23514">
    <property type="entry name" value="BYPASS OF STOP CODON PROTEIN 6"/>
    <property type="match status" value="1"/>
</dbReference>
<dbReference type="GO" id="GO:0005886">
    <property type="term" value="C:plasma membrane"/>
    <property type="evidence" value="ECO:0007669"/>
    <property type="project" value="UniProtKB-SubCell"/>
</dbReference>
<evidence type="ECO:0000256" key="3">
    <source>
        <dbReference type="ARBA" id="ARBA00022448"/>
    </source>
</evidence>
<dbReference type="OrthoDB" id="182417at2"/>
<evidence type="ECO:0000256" key="6">
    <source>
        <dbReference type="ARBA" id="ARBA00023136"/>
    </source>
</evidence>
<keyword evidence="3" id="KW-0813">Transport</keyword>
<gene>
    <name evidence="9" type="ORF">SAMN04489866_10943</name>
</gene>
<keyword evidence="4 7" id="KW-0812">Transmembrane</keyword>
<dbReference type="InterPro" id="IPR036259">
    <property type="entry name" value="MFS_trans_sf"/>
</dbReference>
<keyword evidence="6 7" id="KW-0472">Membrane</keyword>
<dbReference type="SUPFAM" id="SSF103473">
    <property type="entry name" value="MFS general substrate transporter"/>
    <property type="match status" value="1"/>
</dbReference>
<evidence type="ECO:0000256" key="1">
    <source>
        <dbReference type="ARBA" id="ARBA00004651"/>
    </source>
</evidence>
<accession>A0A1G6YFA3</accession>
<evidence type="ECO:0000256" key="2">
    <source>
        <dbReference type="ARBA" id="ARBA00008335"/>
    </source>
</evidence>
<protein>
    <submittedName>
        <fullName evidence="9">MFS transporter, NNP family, nitrate/nitrite transporter</fullName>
    </submittedName>
</protein>
<dbReference type="InterPro" id="IPR020846">
    <property type="entry name" value="MFS_dom"/>
</dbReference>
<feature type="transmembrane region" description="Helical" evidence="7">
    <location>
        <begin position="208"/>
        <end position="226"/>
    </location>
</feature>
<reference evidence="9 10" key="1">
    <citation type="submission" date="2016-10" db="EMBL/GenBank/DDBJ databases">
        <authorList>
            <person name="de Groot N.N."/>
        </authorList>
    </citation>
    <scope>NUCLEOTIDE SEQUENCE [LARGE SCALE GENOMIC DNA]</scope>
    <source>
        <strain evidence="9 10">DSM 20475</strain>
    </source>
</reference>
<comment type="similarity">
    <text evidence="2">Belongs to the major facilitator superfamily.</text>
</comment>
<name>A0A1G6YFA3_PEPNI</name>
<dbReference type="Pfam" id="PF07690">
    <property type="entry name" value="MFS_1"/>
    <property type="match status" value="1"/>
</dbReference>
<feature type="transmembrane region" description="Helical" evidence="7">
    <location>
        <begin position="7"/>
        <end position="24"/>
    </location>
</feature>
<feature type="transmembrane region" description="Helical" evidence="7">
    <location>
        <begin position="76"/>
        <end position="94"/>
    </location>
</feature>
<dbReference type="STRING" id="2741.SAMN04489866_10943"/>
<dbReference type="PANTHER" id="PTHR23514:SF3">
    <property type="entry name" value="BYPASS OF STOP CODON PROTEIN 6"/>
    <property type="match status" value="1"/>
</dbReference>
<evidence type="ECO:0000313" key="9">
    <source>
        <dbReference type="EMBL" id="SDD88295.1"/>
    </source>
</evidence>
<keyword evidence="10" id="KW-1185">Reference proteome</keyword>
<evidence type="ECO:0000256" key="5">
    <source>
        <dbReference type="ARBA" id="ARBA00022989"/>
    </source>
</evidence>
<feature type="transmembrane region" description="Helical" evidence="7">
    <location>
        <begin position="331"/>
        <end position="356"/>
    </location>
</feature>
<dbReference type="Proteomes" id="UP000198995">
    <property type="component" value="Unassembled WGS sequence"/>
</dbReference>
<dbReference type="Gene3D" id="1.20.1250.20">
    <property type="entry name" value="MFS general substrate transporter like domains"/>
    <property type="match status" value="2"/>
</dbReference>